<evidence type="ECO:0000256" key="1">
    <source>
        <dbReference type="ARBA" id="ARBA00000900"/>
    </source>
</evidence>
<dbReference type="GO" id="GO:0005829">
    <property type="term" value="C:cytosol"/>
    <property type="evidence" value="ECO:0007669"/>
    <property type="project" value="UniProtKB-SubCell"/>
</dbReference>
<dbReference type="SMR" id="A0A0J1B0S8"/>
<dbReference type="GeneID" id="28982037"/>
<keyword evidence="11 15" id="KW-0863">Zinc-finger</keyword>
<dbReference type="Pfam" id="PF22999">
    <property type="entry name" value="LTN1_E3_ligase_6th"/>
    <property type="match status" value="1"/>
</dbReference>
<dbReference type="InterPro" id="IPR016024">
    <property type="entry name" value="ARM-type_fold"/>
</dbReference>
<comment type="catalytic activity">
    <reaction evidence="1 16">
        <text>S-ubiquitinyl-[E2 ubiquitin-conjugating enzyme]-L-cysteine + [acceptor protein]-L-lysine = [E2 ubiquitin-conjugating enzyme]-L-cysteine + N(6)-ubiquitinyl-[acceptor protein]-L-lysine.</text>
        <dbReference type="EC" id="2.3.2.27"/>
    </reaction>
</comment>
<evidence type="ECO:0000313" key="19">
    <source>
        <dbReference type="EMBL" id="KLT41214.1"/>
    </source>
</evidence>
<dbReference type="InterPro" id="IPR039804">
    <property type="entry name" value="RING-CH-C4HC3_LTN1"/>
</dbReference>
<dbReference type="Proteomes" id="UP000053611">
    <property type="component" value="Unassembled WGS sequence"/>
</dbReference>
<sequence>MGRGQVTMGKKSSSASAATRKKHARKAGKDEDEVSTAKPQRGQKRGTDGKKLSKKERKALAKIKQYIPPPKPPAPPIPDPLDGQGLARSLPAELVVVLRRLGKKDDVTRRKGLDELREQWVTPLLEEGGGEEATTQRDITAAAVEAALPVWLHNLASLLQSPSHRTQALALHSDLLALPHLRGIILDTLAGGYLPGTQDRDIIGSWLVAALEEGRRAGGKALAVWDSVARFDPPVVHEGVPTSQLDLVPHLSALAEYFSLATLDPQTLHRDIHPAPVQVAFEKERPPTKGKKGAQPKSRASPVPTPTPPVEEDAEVAEERWARYRVGGLVGLAWMVSKLPSANFERPPEKFAALLNNPVLWSALGTAVAVPDVTPIGSQPPIRRAAYNLLSTLIDVYPAEVARAELLETISLSVLSNCWLEKEAVVWEAAGSALLKFLTKHRSSWLVAPKADFEDDDDSDDDEDDEEGSTQPTSRAETPAGRSSVGDEAISTRAFDSFLDFVSTICPTIPHLTYPLLVVIVSTVPSALLPLSSPPSPALQNLFTHLWSPADARLLSTHSLGGQSSAFQAFLQSAADITVYLLEKTTDETQAWLVKDQLGSRVWGEGVVEMGGKGVRRGAPPIETEAKIASRAVGKVAEIAPNTLPALLDEVERTALHGSFHERHAFLARALPALMSLRDAGPSVHRPVDDIIVKLADGCTELLFEFTEAAPGVAKALVNILKTRAELFPPERVHVISQGLQAHIRELVSALSPPLVAQLFNAVVAVASAGEKEALLSALWDFVASDVEQEQRFALAQGILRDGPDLVGAKRLDTVAREAVRAALISDDAEAVSIASKAVVSTDWLSDQARDEVLVSVAAAAQDAVDDLLTEGADAAVPSAPFAILAAFAEKHLERLVTAEGYIGAVVAAHHLVVLLPRLGLDISIPDSPFTIWTAAARLPEESKTILSSAISRSLAGLLGRVSCRANPDVLVDVALITDLGTRPTPITVASTLLPPAEEMLSQLNAHTSQPPHPALPVIDPQVPTGGVVEPLARASDFDTDGRSRAARFVEAGLALLRVDRSLVTALPHLLNVALSAMVLASDAAAIPGASRGMYTPEASPASLERVVRDAQGALSFSLSLVDEAPLAWHKATVEQLKAGRPAEKADYLQRLLGDLRAAVADNVSDVAPRAFFAVLSRHLRGCEAGESEGEVWLTYAMQMSEKQPELAQAIILAVKPLMLESKAFDVAQNRLANTLTGISIKNVNEKGVPALRLLVAAAPPRDSLSVFLPQQRAVFVLRHVGGWLTSEDEAADDLSDEVDTRVAELYAALAPIVQDLSGAHWDGIFDLIDSGLASCALDDQESYPLLHAVLSLLSEVRDLAATNKALRDLWTGKDGHLAGVVKLFLQCRDAASEPLQLIHAQLLDLLGDASPKVMAAAGLPELCELLSQSSSPAIQSTAYRLLAQVVRKRTAELVLEVEADVVEEPAPPRDIKLPADLVAIIEAGRGVDWHETPSVPVVTAQLLAWMSILNHFDDASRTLRWAYLDQITSTKLLDEALIPLLFAMLGVSEVGAWNFAAAAYAVDEYYCDLLEPEDLPDLNPLAAHVYYRALVTIPSAMRAYYEGLKDRQLSLSMLAFTARNFSPVIIGHEFSALRAPHALAELTDEGLSVRIAQGGGGTAGAGAAEAIASYTVDEQPMEIGIRLPAEFPLKAVDVRDLRRVGVPENKWRGWLMGVQQTITSRNGLILEALTVFKKNVALHFEGVVECAICYSIISLTDRTLPTKPCKTCKNRFHGSCLFKWFNSSHTSSCPMCRSLF</sequence>
<evidence type="ECO:0000256" key="7">
    <source>
        <dbReference type="ARBA" id="ARBA00022490"/>
    </source>
</evidence>
<keyword evidence="12 16" id="KW-0833">Ubl conjugation pathway</keyword>
<dbReference type="GO" id="GO:0072344">
    <property type="term" value="P:rescue of stalled ribosome"/>
    <property type="evidence" value="ECO:0007669"/>
    <property type="project" value="UniProtKB-UniRule"/>
</dbReference>
<evidence type="ECO:0000256" key="9">
    <source>
        <dbReference type="ARBA" id="ARBA00022723"/>
    </source>
</evidence>
<evidence type="ECO:0000256" key="14">
    <source>
        <dbReference type="ARBA" id="ARBA00055150"/>
    </source>
</evidence>
<dbReference type="OrthoDB" id="6108at2759"/>
<feature type="compositionally biased region" description="Pro residues" evidence="17">
    <location>
        <begin position="67"/>
        <end position="79"/>
    </location>
</feature>
<dbReference type="GO" id="GO:0061630">
    <property type="term" value="F:ubiquitin protein ligase activity"/>
    <property type="evidence" value="ECO:0007669"/>
    <property type="project" value="UniProtKB-UniRule"/>
</dbReference>
<comment type="pathway">
    <text evidence="3 16">Protein modification; protein ubiquitination.</text>
</comment>
<feature type="domain" description="RING-type" evidence="18">
    <location>
        <begin position="1747"/>
        <end position="1794"/>
    </location>
</feature>
<evidence type="ECO:0000313" key="20">
    <source>
        <dbReference type="Proteomes" id="UP000053611"/>
    </source>
</evidence>
<dbReference type="EMBL" id="KQ087221">
    <property type="protein sequence ID" value="KLT41214.1"/>
    <property type="molecule type" value="Genomic_DNA"/>
</dbReference>
<dbReference type="SUPFAM" id="SSF48371">
    <property type="entry name" value="ARM repeat"/>
    <property type="match status" value="1"/>
</dbReference>
<keyword evidence="8 16" id="KW-0808">Transferase</keyword>
<comment type="function">
    <text evidence="16">E3 ubiquitin-protein ligase. Component of the ribosome quality control complex (RQC), a ribosome-associated complex that mediates ubiquitination and extraction of incompletely synthesized nascent chains for proteasomal degradation.</text>
</comment>
<dbReference type="InterPro" id="IPR013083">
    <property type="entry name" value="Znf_RING/FYVE/PHD"/>
</dbReference>
<feature type="region of interest" description="Disordered" evidence="17">
    <location>
        <begin position="451"/>
        <end position="486"/>
    </location>
</feature>
<keyword evidence="9 16" id="KW-0479">Metal-binding</keyword>
<feature type="region of interest" description="Disordered" evidence="17">
    <location>
        <begin position="281"/>
        <end position="312"/>
    </location>
</feature>
<dbReference type="InterPro" id="IPR054478">
    <property type="entry name" value="LTN1_UBC"/>
</dbReference>
<keyword evidence="20" id="KW-1185">Reference proteome</keyword>
<evidence type="ECO:0000259" key="18">
    <source>
        <dbReference type="PROSITE" id="PS50089"/>
    </source>
</evidence>
<evidence type="ECO:0000256" key="16">
    <source>
        <dbReference type="RuleBase" id="RU367090"/>
    </source>
</evidence>
<evidence type="ECO:0000256" key="17">
    <source>
        <dbReference type="SAM" id="MobiDB-lite"/>
    </source>
</evidence>
<dbReference type="CDD" id="cd16491">
    <property type="entry name" value="RING-CH-C4HC3_LTN1"/>
    <property type="match status" value="1"/>
</dbReference>
<keyword evidence="10" id="KW-0677">Repeat</keyword>
<evidence type="ECO:0000256" key="10">
    <source>
        <dbReference type="ARBA" id="ARBA00022737"/>
    </source>
</evidence>
<accession>A0A0J1B0S8</accession>
<dbReference type="GO" id="GO:0043023">
    <property type="term" value="F:ribosomal large subunit binding"/>
    <property type="evidence" value="ECO:0007669"/>
    <property type="project" value="TreeGrafter"/>
</dbReference>
<evidence type="ECO:0000256" key="8">
    <source>
        <dbReference type="ARBA" id="ARBA00022679"/>
    </source>
</evidence>
<dbReference type="STRING" id="879819.A0A0J1B0S8"/>
<comment type="similarity">
    <text evidence="4 16">Belongs to the LTN1 family.</text>
</comment>
<dbReference type="InterPro" id="IPR054477">
    <property type="entry name" value="LTN1_E3_ligase_6th"/>
</dbReference>
<dbReference type="Pfam" id="PF23009">
    <property type="entry name" value="UBC_like"/>
    <property type="match status" value="1"/>
</dbReference>
<dbReference type="GO" id="GO:1990116">
    <property type="term" value="P:ribosome-associated ubiquitin-dependent protein catabolic process"/>
    <property type="evidence" value="ECO:0007669"/>
    <property type="project" value="UniProtKB-UniRule"/>
</dbReference>
<dbReference type="Pfam" id="PF13639">
    <property type="entry name" value="zf-RING_2"/>
    <property type="match status" value="1"/>
</dbReference>
<dbReference type="UniPathway" id="UPA00143"/>
<evidence type="ECO:0000256" key="3">
    <source>
        <dbReference type="ARBA" id="ARBA00004906"/>
    </source>
</evidence>
<dbReference type="GO" id="GO:0008270">
    <property type="term" value="F:zinc ion binding"/>
    <property type="evidence" value="ECO:0007669"/>
    <property type="project" value="UniProtKB-KW"/>
</dbReference>
<reference evidence="19 20" key="1">
    <citation type="submission" date="2015-03" db="EMBL/GenBank/DDBJ databases">
        <title>Genomics and transcriptomics of the oil-accumulating basidiomycete yeast T. oleaginosus allow insights into substrate utilization and the diverse evolutionary trajectories of mating systems in fungi.</title>
        <authorList>
            <consortium name="DOE Joint Genome Institute"/>
            <person name="Kourist R."/>
            <person name="Kracht O."/>
            <person name="Bracharz F."/>
            <person name="Lipzen A."/>
            <person name="Nolan M."/>
            <person name="Ohm R."/>
            <person name="Grigoriev I."/>
            <person name="Sun S."/>
            <person name="Heitman J."/>
            <person name="Bruck T."/>
            <person name="Nowrousian M."/>
        </authorList>
    </citation>
    <scope>NUCLEOTIDE SEQUENCE [LARGE SCALE GENOMIC DNA]</scope>
    <source>
        <strain evidence="19 20">IBC0246</strain>
    </source>
</reference>
<dbReference type="GO" id="GO:1990112">
    <property type="term" value="C:RQC complex"/>
    <property type="evidence" value="ECO:0007669"/>
    <property type="project" value="UniProtKB-UniRule"/>
</dbReference>
<dbReference type="PANTHER" id="PTHR12389">
    <property type="entry name" value="ZINC FINGER PROTEIN 294"/>
    <property type="match status" value="1"/>
</dbReference>
<evidence type="ECO:0000256" key="2">
    <source>
        <dbReference type="ARBA" id="ARBA00004514"/>
    </source>
</evidence>
<dbReference type="Gene3D" id="3.30.40.10">
    <property type="entry name" value="Zinc/RING finger domain, C3HC4 (zinc finger)"/>
    <property type="match status" value="1"/>
</dbReference>
<dbReference type="GO" id="GO:0016567">
    <property type="term" value="P:protein ubiquitination"/>
    <property type="evidence" value="ECO:0007669"/>
    <property type="project" value="UniProtKB-UniPathway"/>
</dbReference>
<dbReference type="SUPFAM" id="SSF57850">
    <property type="entry name" value="RING/U-box"/>
    <property type="match status" value="1"/>
</dbReference>
<dbReference type="InterPro" id="IPR039795">
    <property type="entry name" value="LTN1/Rkr1"/>
</dbReference>
<comment type="function">
    <text evidence="14">E3 ubiquitin-protein ligase component of the ribosome quality control complex (RQC), a ribosome-associated complex that mediates ubiquitination and extraction of incompletely synthesized nascent chains for proteasomal degradation. Mediates ubiquitination of proteins derived from mRNAs lacking stop codons (non-stop proteins) and other translation arrest products induced by poly-lysine sequences and tandem rare codons. Ubiquitination leads to CDC48 recruitment for extraction and degradation of the incomplete translation product. May indirectly play a role in chromatin function and transcription.</text>
</comment>
<dbReference type="PROSITE" id="PS50089">
    <property type="entry name" value="ZF_RING_2"/>
    <property type="match status" value="1"/>
</dbReference>
<proteinExistence type="inferred from homology"/>
<feature type="compositionally biased region" description="Acidic residues" evidence="17">
    <location>
        <begin position="453"/>
        <end position="468"/>
    </location>
</feature>
<evidence type="ECO:0000256" key="5">
    <source>
        <dbReference type="ARBA" id="ARBA00012483"/>
    </source>
</evidence>
<protein>
    <recommendedName>
        <fullName evidence="6 16">E3 ubiquitin-protein ligase listerin</fullName>
        <ecNumber evidence="5 16">2.3.2.27</ecNumber>
    </recommendedName>
    <alternativeName>
        <fullName evidence="16">RING-type E3 ubiquitin transferase listerin</fullName>
    </alternativeName>
</protein>
<keyword evidence="7" id="KW-0963">Cytoplasm</keyword>
<evidence type="ECO:0000256" key="13">
    <source>
        <dbReference type="ARBA" id="ARBA00022833"/>
    </source>
</evidence>
<dbReference type="InterPro" id="IPR001841">
    <property type="entry name" value="Znf_RING"/>
</dbReference>
<evidence type="ECO:0000256" key="11">
    <source>
        <dbReference type="ARBA" id="ARBA00022771"/>
    </source>
</evidence>
<dbReference type="SMART" id="SM00744">
    <property type="entry name" value="RINGv"/>
    <property type="match status" value="1"/>
</dbReference>
<evidence type="ECO:0000256" key="6">
    <source>
        <dbReference type="ARBA" id="ARBA00017157"/>
    </source>
</evidence>
<name>A0A0J1B0S8_9TREE</name>
<feature type="region of interest" description="Disordered" evidence="17">
    <location>
        <begin position="1"/>
        <end position="85"/>
    </location>
</feature>
<dbReference type="InterPro" id="IPR011016">
    <property type="entry name" value="Znf_RING-CH"/>
</dbReference>
<comment type="subunit">
    <text evidence="16">Component of the ribosome quality control complex (RQC).</text>
</comment>
<feature type="compositionally biased region" description="Basic residues" evidence="17">
    <location>
        <begin position="52"/>
        <end position="61"/>
    </location>
</feature>
<evidence type="ECO:0000256" key="15">
    <source>
        <dbReference type="PROSITE-ProRule" id="PRU00175"/>
    </source>
</evidence>
<dbReference type="PANTHER" id="PTHR12389:SF0">
    <property type="entry name" value="E3 UBIQUITIN-PROTEIN LIGASE LISTERIN"/>
    <property type="match status" value="1"/>
</dbReference>
<gene>
    <name evidence="19" type="ORF">CC85DRAFT_276372</name>
</gene>
<keyword evidence="13 16" id="KW-0862">Zinc</keyword>
<evidence type="ECO:0000256" key="4">
    <source>
        <dbReference type="ARBA" id="ARBA00007997"/>
    </source>
</evidence>
<organism evidence="19 20">
    <name type="scientific">Cutaneotrichosporon oleaginosum</name>
    <dbReference type="NCBI Taxonomy" id="879819"/>
    <lineage>
        <taxon>Eukaryota</taxon>
        <taxon>Fungi</taxon>
        <taxon>Dikarya</taxon>
        <taxon>Basidiomycota</taxon>
        <taxon>Agaricomycotina</taxon>
        <taxon>Tremellomycetes</taxon>
        <taxon>Trichosporonales</taxon>
        <taxon>Trichosporonaceae</taxon>
        <taxon>Cutaneotrichosporon</taxon>
    </lineage>
</organism>
<dbReference type="RefSeq" id="XP_018277705.1">
    <property type="nucleotide sequence ID" value="XM_018421434.1"/>
</dbReference>
<evidence type="ECO:0000256" key="12">
    <source>
        <dbReference type="ARBA" id="ARBA00022786"/>
    </source>
</evidence>
<dbReference type="FunFam" id="3.30.40.10:FF:000038">
    <property type="entry name" value="E3 ubiquitin-protein ligase listerin"/>
    <property type="match status" value="1"/>
</dbReference>
<comment type="subcellular location">
    <subcellularLocation>
        <location evidence="2">Cytoplasm</location>
        <location evidence="2">Cytosol</location>
    </subcellularLocation>
</comment>
<dbReference type="EC" id="2.3.2.27" evidence="5 16"/>